<dbReference type="PANTHER" id="PTHR24050">
    <property type="entry name" value="PA14 DOMAIN-CONTAINING PROTEIN"/>
    <property type="match status" value="1"/>
</dbReference>
<dbReference type="SMART" id="SM00181">
    <property type="entry name" value="EGF"/>
    <property type="match status" value="1"/>
</dbReference>
<keyword evidence="1 5" id="KW-0245">EGF-like domain</keyword>
<sequence>LRPKDRFELKHPLFVDSFSFKDKSYYCMMLGPFVLLLSAATAWSQLDKDECALANGGCQHTCTNTYGSYKCSCYSGYQLKPDGLTCQGK</sequence>
<evidence type="ECO:0000313" key="8">
    <source>
        <dbReference type="Proteomes" id="UP001159405"/>
    </source>
</evidence>
<feature type="non-terminal residue" evidence="7">
    <location>
        <position position="89"/>
    </location>
</feature>
<evidence type="ECO:0000256" key="3">
    <source>
        <dbReference type="ARBA" id="ARBA00022737"/>
    </source>
</evidence>
<accession>A0ABN8NWL4</accession>
<keyword evidence="2" id="KW-0732">Signal</keyword>
<proteinExistence type="predicted"/>
<dbReference type="PROSITE" id="PS01187">
    <property type="entry name" value="EGF_CA"/>
    <property type="match status" value="1"/>
</dbReference>
<dbReference type="SUPFAM" id="SSF57196">
    <property type="entry name" value="EGF/Laminin"/>
    <property type="match status" value="1"/>
</dbReference>
<name>A0ABN8NWL4_9CNID</name>
<dbReference type="SMART" id="SM00179">
    <property type="entry name" value="EGF_CA"/>
    <property type="match status" value="1"/>
</dbReference>
<feature type="domain" description="EGF-like" evidence="6">
    <location>
        <begin position="47"/>
        <end position="87"/>
    </location>
</feature>
<dbReference type="InterPro" id="IPR052235">
    <property type="entry name" value="Nephronectin_domain"/>
</dbReference>
<dbReference type="InterPro" id="IPR001881">
    <property type="entry name" value="EGF-like_Ca-bd_dom"/>
</dbReference>
<feature type="non-terminal residue" evidence="7">
    <location>
        <position position="1"/>
    </location>
</feature>
<comment type="caution">
    <text evidence="5">Lacks conserved residue(s) required for the propagation of feature annotation.</text>
</comment>
<evidence type="ECO:0000256" key="5">
    <source>
        <dbReference type="PROSITE-ProRule" id="PRU00076"/>
    </source>
</evidence>
<dbReference type="Pfam" id="PF14670">
    <property type="entry name" value="FXa_inhibition"/>
    <property type="match status" value="1"/>
</dbReference>
<evidence type="ECO:0000259" key="6">
    <source>
        <dbReference type="PROSITE" id="PS50026"/>
    </source>
</evidence>
<keyword evidence="4" id="KW-1015">Disulfide bond</keyword>
<keyword evidence="3" id="KW-0677">Repeat</keyword>
<evidence type="ECO:0000256" key="1">
    <source>
        <dbReference type="ARBA" id="ARBA00022536"/>
    </source>
</evidence>
<dbReference type="PROSITE" id="PS01186">
    <property type="entry name" value="EGF_2"/>
    <property type="match status" value="1"/>
</dbReference>
<dbReference type="InterPro" id="IPR000152">
    <property type="entry name" value="EGF-type_Asp/Asn_hydroxyl_site"/>
</dbReference>
<organism evidence="7 8">
    <name type="scientific">Porites lobata</name>
    <dbReference type="NCBI Taxonomy" id="104759"/>
    <lineage>
        <taxon>Eukaryota</taxon>
        <taxon>Metazoa</taxon>
        <taxon>Cnidaria</taxon>
        <taxon>Anthozoa</taxon>
        <taxon>Hexacorallia</taxon>
        <taxon>Scleractinia</taxon>
        <taxon>Fungiina</taxon>
        <taxon>Poritidae</taxon>
        <taxon>Porites</taxon>
    </lineage>
</organism>
<dbReference type="PROSITE" id="PS00010">
    <property type="entry name" value="ASX_HYDROXYL"/>
    <property type="match status" value="1"/>
</dbReference>
<dbReference type="InterPro" id="IPR018097">
    <property type="entry name" value="EGF_Ca-bd_CS"/>
</dbReference>
<dbReference type="InterPro" id="IPR000742">
    <property type="entry name" value="EGF"/>
</dbReference>
<dbReference type="Proteomes" id="UP001159405">
    <property type="component" value="Unassembled WGS sequence"/>
</dbReference>
<evidence type="ECO:0000256" key="4">
    <source>
        <dbReference type="ARBA" id="ARBA00023157"/>
    </source>
</evidence>
<gene>
    <name evidence="7" type="ORF">PLOB_00031523</name>
</gene>
<evidence type="ECO:0000256" key="2">
    <source>
        <dbReference type="ARBA" id="ARBA00022729"/>
    </source>
</evidence>
<evidence type="ECO:0000313" key="7">
    <source>
        <dbReference type="EMBL" id="CAH3124980.1"/>
    </source>
</evidence>
<comment type="caution">
    <text evidence="7">The sequence shown here is derived from an EMBL/GenBank/DDBJ whole genome shotgun (WGS) entry which is preliminary data.</text>
</comment>
<reference evidence="7 8" key="1">
    <citation type="submission" date="2022-05" db="EMBL/GenBank/DDBJ databases">
        <authorList>
            <consortium name="Genoscope - CEA"/>
            <person name="William W."/>
        </authorList>
    </citation>
    <scope>NUCLEOTIDE SEQUENCE [LARGE SCALE GENOMIC DNA]</scope>
</reference>
<dbReference type="Gene3D" id="2.10.25.10">
    <property type="entry name" value="Laminin"/>
    <property type="match status" value="1"/>
</dbReference>
<keyword evidence="8" id="KW-1185">Reference proteome</keyword>
<dbReference type="EMBL" id="CALNXK010000040">
    <property type="protein sequence ID" value="CAH3124980.1"/>
    <property type="molecule type" value="Genomic_DNA"/>
</dbReference>
<dbReference type="PROSITE" id="PS50026">
    <property type="entry name" value="EGF_3"/>
    <property type="match status" value="1"/>
</dbReference>
<protein>
    <recommendedName>
        <fullName evidence="6">EGF-like domain-containing protein</fullName>
    </recommendedName>
</protein>
<dbReference type="PANTHER" id="PTHR24050:SF28">
    <property type="entry name" value="UROMODULIN-LIKE"/>
    <property type="match status" value="1"/>
</dbReference>